<evidence type="ECO:0000256" key="4">
    <source>
        <dbReference type="SAM" id="MobiDB-lite"/>
    </source>
</evidence>
<dbReference type="InterPro" id="IPR000436">
    <property type="entry name" value="Sushi_SCR_CCP_dom"/>
</dbReference>
<feature type="coiled-coil region" evidence="3">
    <location>
        <begin position="116"/>
        <end position="143"/>
    </location>
</feature>
<evidence type="ECO:0000256" key="1">
    <source>
        <dbReference type="ARBA" id="ARBA00023157"/>
    </source>
</evidence>
<dbReference type="SMART" id="SM00032">
    <property type="entry name" value="CCP"/>
    <property type="match status" value="1"/>
</dbReference>
<keyword evidence="5" id="KW-1133">Transmembrane helix</keyword>
<dbReference type="PANTHER" id="PTHR46879:SF1">
    <property type="entry name" value="SUSHI DOMAIN-CONTAINING PROTEIN 3"/>
    <property type="match status" value="1"/>
</dbReference>
<sequence length="197" mass="21915">MGSKVALEEENPTGHHEGQCTPMPSPQLGTFKLVAGNGTSVGTVITLICPLNHRAISGGRITCVQENNITEWSGGIAVCKSVTHVEGFRLALLLSIISTAIILFMSIIFITSWLLTRLKKEEIRRAERERAEASARLWHHLNEEEQRQSFYAHNGNNNSSNRQEQHPRGHRKNYPDPVIVHHSQDTLGQMPAPLPCV</sequence>
<feature type="domain" description="Sushi" evidence="6">
    <location>
        <begin position="18"/>
        <end position="81"/>
    </location>
</feature>
<keyword evidence="5" id="KW-0472">Membrane</keyword>
<dbReference type="OrthoDB" id="9939976at2759"/>
<evidence type="ECO:0000256" key="2">
    <source>
        <dbReference type="PROSITE-ProRule" id="PRU00302"/>
    </source>
</evidence>
<keyword evidence="5" id="KW-0812">Transmembrane</keyword>
<reference evidence="7 8" key="1">
    <citation type="submission" date="2021-06" db="EMBL/GenBank/DDBJ databases">
        <title>Chromosome-level genome assembly of the red-tail catfish (Hemibagrus wyckioides).</title>
        <authorList>
            <person name="Shao F."/>
        </authorList>
    </citation>
    <scope>NUCLEOTIDE SEQUENCE [LARGE SCALE GENOMIC DNA]</scope>
    <source>
        <strain evidence="7">EC202008001</strain>
        <tissue evidence="7">Blood</tissue>
    </source>
</reference>
<keyword evidence="3" id="KW-0175">Coiled coil</keyword>
<dbReference type="EMBL" id="JAHKSW010000005">
    <property type="protein sequence ID" value="KAG7332226.1"/>
    <property type="molecule type" value="Genomic_DNA"/>
</dbReference>
<keyword evidence="8" id="KW-1185">Reference proteome</keyword>
<evidence type="ECO:0000313" key="7">
    <source>
        <dbReference type="EMBL" id="KAG7332226.1"/>
    </source>
</evidence>
<name>A0A9D3SPD0_9TELE</name>
<evidence type="ECO:0000259" key="6">
    <source>
        <dbReference type="PROSITE" id="PS50923"/>
    </source>
</evidence>
<evidence type="ECO:0000256" key="5">
    <source>
        <dbReference type="SAM" id="Phobius"/>
    </source>
</evidence>
<keyword evidence="1 2" id="KW-1015">Disulfide bond</keyword>
<comment type="caution">
    <text evidence="7">The sequence shown here is derived from an EMBL/GenBank/DDBJ whole genome shotgun (WGS) entry which is preliminary data.</text>
</comment>
<feature type="disulfide bond" evidence="2">
    <location>
        <begin position="20"/>
        <end position="63"/>
    </location>
</feature>
<dbReference type="AlphaFoldDB" id="A0A9D3SPD0"/>
<protein>
    <recommendedName>
        <fullName evidence="6">Sushi domain-containing protein</fullName>
    </recommendedName>
</protein>
<dbReference type="InterPro" id="IPR053067">
    <property type="entry name" value="SUSD3"/>
</dbReference>
<accession>A0A9D3SPD0</accession>
<dbReference type="InterPro" id="IPR035976">
    <property type="entry name" value="Sushi/SCR/CCP_sf"/>
</dbReference>
<dbReference type="Proteomes" id="UP000824219">
    <property type="component" value="Linkage Group LG05"/>
</dbReference>
<proteinExistence type="predicted"/>
<dbReference type="PANTHER" id="PTHR46879">
    <property type="entry name" value="SUSHI DOMAIN-CONTAINING PROTEIN 3"/>
    <property type="match status" value="1"/>
</dbReference>
<dbReference type="PROSITE" id="PS50923">
    <property type="entry name" value="SUSHI"/>
    <property type="match status" value="1"/>
</dbReference>
<feature type="region of interest" description="Disordered" evidence="4">
    <location>
        <begin position="1"/>
        <end position="24"/>
    </location>
</feature>
<comment type="caution">
    <text evidence="2">Lacks conserved residue(s) required for the propagation of feature annotation.</text>
</comment>
<feature type="region of interest" description="Disordered" evidence="4">
    <location>
        <begin position="151"/>
        <end position="178"/>
    </location>
</feature>
<dbReference type="SUPFAM" id="SSF57535">
    <property type="entry name" value="Complement control module/SCR domain"/>
    <property type="match status" value="1"/>
</dbReference>
<organism evidence="7 8">
    <name type="scientific">Hemibagrus wyckioides</name>
    <dbReference type="NCBI Taxonomy" id="337641"/>
    <lineage>
        <taxon>Eukaryota</taxon>
        <taxon>Metazoa</taxon>
        <taxon>Chordata</taxon>
        <taxon>Craniata</taxon>
        <taxon>Vertebrata</taxon>
        <taxon>Euteleostomi</taxon>
        <taxon>Actinopterygii</taxon>
        <taxon>Neopterygii</taxon>
        <taxon>Teleostei</taxon>
        <taxon>Ostariophysi</taxon>
        <taxon>Siluriformes</taxon>
        <taxon>Bagridae</taxon>
        <taxon>Hemibagrus</taxon>
    </lineage>
</organism>
<dbReference type="GO" id="GO:0005886">
    <property type="term" value="C:plasma membrane"/>
    <property type="evidence" value="ECO:0007669"/>
    <property type="project" value="TreeGrafter"/>
</dbReference>
<feature type="transmembrane region" description="Helical" evidence="5">
    <location>
        <begin position="90"/>
        <end position="115"/>
    </location>
</feature>
<gene>
    <name evidence="7" type="ORF">KOW79_004060</name>
</gene>
<feature type="compositionally biased region" description="Polar residues" evidence="4">
    <location>
        <begin position="151"/>
        <end position="162"/>
    </location>
</feature>
<evidence type="ECO:0000256" key="3">
    <source>
        <dbReference type="SAM" id="Coils"/>
    </source>
</evidence>
<keyword evidence="2" id="KW-0768">Sushi</keyword>
<evidence type="ECO:0000313" key="8">
    <source>
        <dbReference type="Proteomes" id="UP000824219"/>
    </source>
</evidence>
<dbReference type="Gene3D" id="2.10.70.10">
    <property type="entry name" value="Complement Module, domain 1"/>
    <property type="match status" value="1"/>
</dbReference>